<dbReference type="Proteomes" id="UP000663879">
    <property type="component" value="Unassembled WGS sequence"/>
</dbReference>
<name>A0A813QCN7_9BILA</name>
<sequence length="368" mass="43278">MFNELVLILIQICACILKSDLTRAWYDSDQMGYNWADKRNHEVIANSGKGINFRDFDSFSRRSSHQMQSEQQQTVPLQIFNENKYSTSSKNSTNPFASTWCADNAIRQMKTPVNPLKVCDIEVNNMSDVHRSVRNHDFKAIKPQHARKWWNMFKLFAEQNEIRSKSFRNCLASFMDDNCLQRFEYRVPKGPTSLFELEKHMINLFGWQPESHTDSVSEFYNRKQFQGEDYRDFYTNLWNSAKYAFSFRGEFDQSSKTLLGIDEFLDVTIEKKETELGESINCLDTEVNVLDQADNDSCKMKDSKLKDFEQFEMIFTQTKKVKSCQSEIAGHARSVKFEQNSEQSDCFKIFYKKTLWKQFKAAQRADFQ</sequence>
<feature type="non-terminal residue" evidence="2">
    <location>
        <position position="1"/>
    </location>
</feature>
<gene>
    <name evidence="2" type="ORF">OXX778_LOCUS4677</name>
</gene>
<reference evidence="2" key="1">
    <citation type="submission" date="2021-02" db="EMBL/GenBank/DDBJ databases">
        <authorList>
            <person name="Nowell W R."/>
        </authorList>
    </citation>
    <scope>NUCLEOTIDE SEQUENCE</scope>
    <source>
        <strain evidence="2">Ploen Becks lab</strain>
    </source>
</reference>
<comment type="caution">
    <text evidence="2">The sequence shown here is derived from an EMBL/GenBank/DDBJ whole genome shotgun (WGS) entry which is preliminary data.</text>
</comment>
<feature type="signal peptide" evidence="1">
    <location>
        <begin position="1"/>
        <end position="24"/>
    </location>
</feature>
<dbReference type="AlphaFoldDB" id="A0A813QCN7"/>
<accession>A0A813QCN7</accession>
<keyword evidence="1" id="KW-0732">Signal</keyword>
<feature type="chain" id="PRO_5032489795" evidence="1">
    <location>
        <begin position="25"/>
        <end position="368"/>
    </location>
</feature>
<evidence type="ECO:0000313" key="2">
    <source>
        <dbReference type="EMBL" id="CAF0765696.1"/>
    </source>
</evidence>
<evidence type="ECO:0000313" key="3">
    <source>
        <dbReference type="Proteomes" id="UP000663879"/>
    </source>
</evidence>
<dbReference type="EMBL" id="CAJNOC010000472">
    <property type="protein sequence ID" value="CAF0765696.1"/>
    <property type="molecule type" value="Genomic_DNA"/>
</dbReference>
<keyword evidence="3" id="KW-1185">Reference proteome</keyword>
<organism evidence="2 3">
    <name type="scientific">Brachionus calyciflorus</name>
    <dbReference type="NCBI Taxonomy" id="104777"/>
    <lineage>
        <taxon>Eukaryota</taxon>
        <taxon>Metazoa</taxon>
        <taxon>Spiralia</taxon>
        <taxon>Gnathifera</taxon>
        <taxon>Rotifera</taxon>
        <taxon>Eurotatoria</taxon>
        <taxon>Monogononta</taxon>
        <taxon>Pseudotrocha</taxon>
        <taxon>Ploima</taxon>
        <taxon>Brachionidae</taxon>
        <taxon>Brachionus</taxon>
    </lineage>
</organism>
<proteinExistence type="predicted"/>
<evidence type="ECO:0000256" key="1">
    <source>
        <dbReference type="SAM" id="SignalP"/>
    </source>
</evidence>
<protein>
    <submittedName>
        <fullName evidence="2">Uncharacterized protein</fullName>
    </submittedName>
</protein>